<dbReference type="Pfam" id="PF02424">
    <property type="entry name" value="ApbE"/>
    <property type="match status" value="1"/>
</dbReference>
<evidence type="ECO:0000313" key="1">
    <source>
        <dbReference type="EMBL" id="MBB3125686.1"/>
    </source>
</evidence>
<proteinExistence type="predicted"/>
<evidence type="ECO:0008006" key="3">
    <source>
        <dbReference type="Google" id="ProtNLM"/>
    </source>
</evidence>
<organism evidence="1 2">
    <name type="scientific">Paenibacillus rhizosphaerae</name>
    <dbReference type="NCBI Taxonomy" id="297318"/>
    <lineage>
        <taxon>Bacteria</taxon>
        <taxon>Bacillati</taxon>
        <taxon>Bacillota</taxon>
        <taxon>Bacilli</taxon>
        <taxon>Bacillales</taxon>
        <taxon>Paenibacillaceae</taxon>
        <taxon>Paenibacillus</taxon>
    </lineage>
</organism>
<evidence type="ECO:0000313" key="2">
    <source>
        <dbReference type="Proteomes" id="UP000517523"/>
    </source>
</evidence>
<comment type="caution">
    <text evidence="1">The sequence shown here is derived from an EMBL/GenBank/DDBJ whole genome shotgun (WGS) entry which is preliminary data.</text>
</comment>
<dbReference type="RefSeq" id="WP_183577687.1">
    <property type="nucleotide sequence ID" value="NZ_JACHXJ010000001.1"/>
</dbReference>
<gene>
    <name evidence="1" type="ORF">FHS19_000340</name>
</gene>
<dbReference type="Gene3D" id="3.10.520.10">
    <property type="entry name" value="ApbE-like domains"/>
    <property type="match status" value="1"/>
</dbReference>
<reference evidence="1 2" key="1">
    <citation type="submission" date="2020-08" db="EMBL/GenBank/DDBJ databases">
        <title>Genomic Encyclopedia of Type Strains, Phase III (KMG-III): the genomes of soil and plant-associated and newly described type strains.</title>
        <authorList>
            <person name="Whitman W."/>
        </authorList>
    </citation>
    <scope>NUCLEOTIDE SEQUENCE [LARGE SCALE GENOMIC DNA]</scope>
    <source>
        <strain evidence="1 2">CECT 5831</strain>
    </source>
</reference>
<dbReference type="AlphaFoldDB" id="A0A839TFS4"/>
<name>A0A839TFS4_9BACL</name>
<dbReference type="InterPro" id="IPR024932">
    <property type="entry name" value="ApbE"/>
</dbReference>
<dbReference type="InterPro" id="IPR003374">
    <property type="entry name" value="ApbE-like_sf"/>
</dbReference>
<sequence>MHTFRAMNTDFVTQGLPEAEYREAESWFAFVEKHLTRFDPGSELSQLNRSAGRPFLATPVLYEAVSVALNYYKRADGLFNPFLGRLLSDLGYGRSFGEADSEEEVSSQASDRTEACARLLGFWSGERGQAEAAASQQAGRPASNRFLLHAKLGQAECFCTQACFA</sequence>
<dbReference type="EMBL" id="JACHXJ010000001">
    <property type="protein sequence ID" value="MBB3125686.1"/>
    <property type="molecule type" value="Genomic_DNA"/>
</dbReference>
<dbReference type="Proteomes" id="UP000517523">
    <property type="component" value="Unassembled WGS sequence"/>
</dbReference>
<accession>A0A839TFS4</accession>
<protein>
    <recommendedName>
        <fullName evidence="3">FAD:protein FMN transferase</fullName>
    </recommendedName>
</protein>
<dbReference type="SUPFAM" id="SSF143631">
    <property type="entry name" value="ApbE-like"/>
    <property type="match status" value="1"/>
</dbReference>